<reference evidence="2 3" key="1">
    <citation type="submission" date="2012-07" db="EMBL/GenBank/DDBJ databases">
        <title>Draft genome sequence of Desulfovibrio magneticus str. Maddingley MBC34 obtained from a metagenomic sequence of a methanogenic enrichment isolated from coal-seam formation water in Victoria, Australia.</title>
        <authorList>
            <person name="Greenfield P."/>
            <person name="Hendry P."/>
            <person name="Li D."/>
            <person name="Rosewarne C.P."/>
            <person name="Tran-Dinh N."/>
            <person name="Elbourne L.D.H."/>
            <person name="Paulsen I.T."/>
            <person name="Midgley D.J."/>
        </authorList>
    </citation>
    <scope>NUCLEOTIDE SEQUENCE [LARGE SCALE GENOMIC DNA]</scope>
    <source>
        <strain evidence="3">Maddingley MBC34</strain>
    </source>
</reference>
<protein>
    <recommendedName>
        <fullName evidence="1">Type VI secretion system spike protein VgrG3-like C-terminal domain-containing protein</fullName>
    </recommendedName>
</protein>
<sequence>MAIATTNTTAQDFLKKAAASTPGSGKARLDPKLFQNMLQSGYGINGEVGKNSKLAIPKENMITGLEMLSSGEGTGKDAALSMLGYQTDAKALTAMEQGMNQGNSPGLSPGLSQGMASFQGSALATLSRMAMEQAAAGQAAGPASGASAPAVASADAGGSSIRRAVDKSAVRMAVSASARHPDDLGHLGRVNQASGRGGFTKREEELLLAVAGAENILAETTRVEQAKETAAVSRKVLPSTLEHQAGRLSAQYESNSEIDYIGYDSRGGTSYGQYQIASKTGTMDYFLRFLDDKAPDIAGKLRAAGPADTGGRSGRMPATWKAVAASDPRRFEALQHEFIRSNNYSPAAKSIVLTTGVDVTKRSYALREVLWSTAVQHGPGGAERIFTQAIEKAEAMPAGQDFDKAVIEEVYRIRGQKFFRHNKRVREAVQSRFQDEKTTAIALLDSPSA</sequence>
<comment type="caution">
    <text evidence="2">The sequence shown here is derived from an EMBL/GenBank/DDBJ whole genome shotgun (WGS) entry which is preliminary data.</text>
</comment>
<evidence type="ECO:0000313" key="2">
    <source>
        <dbReference type="EMBL" id="EKO39049.1"/>
    </source>
</evidence>
<dbReference type="EMBL" id="ALAO01000179">
    <property type="protein sequence ID" value="EKO39049.1"/>
    <property type="molecule type" value="Genomic_DNA"/>
</dbReference>
<dbReference type="AlphaFoldDB" id="K6GDA7"/>
<evidence type="ECO:0000313" key="3">
    <source>
        <dbReference type="Proteomes" id="UP000006272"/>
    </source>
</evidence>
<accession>K6GDA7</accession>
<gene>
    <name evidence="2" type="ORF">B193_2251</name>
</gene>
<name>K6GDA7_9BACT</name>
<evidence type="ECO:0000259" key="1">
    <source>
        <dbReference type="Pfam" id="PF21277"/>
    </source>
</evidence>
<dbReference type="InterPro" id="IPR049073">
    <property type="entry name" value="T6SS_VgrG3-like_C"/>
</dbReference>
<dbReference type="Pfam" id="PF21277">
    <property type="entry name" value="T6SS_VgrG3-like_C"/>
    <property type="match status" value="1"/>
</dbReference>
<organism evidence="2 3">
    <name type="scientific">Solidesulfovibrio magneticus str. Maddingley MBC34</name>
    <dbReference type="NCBI Taxonomy" id="1206767"/>
    <lineage>
        <taxon>Bacteria</taxon>
        <taxon>Pseudomonadati</taxon>
        <taxon>Thermodesulfobacteriota</taxon>
        <taxon>Desulfovibrionia</taxon>
        <taxon>Desulfovibrionales</taxon>
        <taxon>Desulfovibrionaceae</taxon>
        <taxon>Solidesulfovibrio</taxon>
    </lineage>
</organism>
<dbReference type="Proteomes" id="UP000006272">
    <property type="component" value="Unassembled WGS sequence"/>
</dbReference>
<dbReference type="PATRIC" id="fig|1206767.3.peg.2191"/>
<feature type="domain" description="Type VI secretion system spike protein VgrG3-like C-terminal" evidence="1">
    <location>
        <begin position="246"/>
        <end position="437"/>
    </location>
</feature>
<proteinExistence type="predicted"/>